<name>A0ABY5HAN4_9PSED</name>
<protein>
    <submittedName>
        <fullName evidence="1">Uncharacterized protein</fullName>
    </submittedName>
</protein>
<dbReference type="EMBL" id="CP073346">
    <property type="protein sequence ID" value="UTW08076.1"/>
    <property type="molecule type" value="Genomic_DNA"/>
</dbReference>
<evidence type="ECO:0000313" key="1">
    <source>
        <dbReference type="EMBL" id="UTW08076.1"/>
    </source>
</evidence>
<dbReference type="RefSeq" id="WP_255838677.1">
    <property type="nucleotide sequence ID" value="NZ_CP073346.1"/>
</dbReference>
<reference evidence="1" key="1">
    <citation type="submission" date="2021-04" db="EMBL/GenBank/DDBJ databases">
        <title>Oceanospirillales bacteria with DddD are important DMSP degraders in coastal seawater.</title>
        <authorList>
            <person name="Liu J."/>
        </authorList>
    </citation>
    <scope>NUCLEOTIDE SEQUENCE</scope>
    <source>
        <strain evidence="1">D13-4</strain>
    </source>
</reference>
<dbReference type="Proteomes" id="UP001059672">
    <property type="component" value="Chromosome"/>
</dbReference>
<gene>
    <name evidence="1" type="ORF">KDW96_01710</name>
</gene>
<proteinExistence type="predicted"/>
<sequence>MLDIHMFINKNKKVIVLDGQLSMKSLSNILALSTSPPWLNPFGGIGATPRTLGARTAGSNSHHVLIAGLDEPA</sequence>
<keyword evidence="2" id="KW-1185">Reference proteome</keyword>
<organism evidence="1 2">
    <name type="scientific">Pseudomonas benzenivorans</name>
    <dbReference type="NCBI Taxonomy" id="556533"/>
    <lineage>
        <taxon>Bacteria</taxon>
        <taxon>Pseudomonadati</taxon>
        <taxon>Pseudomonadota</taxon>
        <taxon>Gammaproteobacteria</taxon>
        <taxon>Pseudomonadales</taxon>
        <taxon>Pseudomonadaceae</taxon>
        <taxon>Pseudomonas</taxon>
    </lineage>
</organism>
<accession>A0ABY5HAN4</accession>
<evidence type="ECO:0000313" key="2">
    <source>
        <dbReference type="Proteomes" id="UP001059672"/>
    </source>
</evidence>